<evidence type="ECO:0000313" key="9">
    <source>
        <dbReference type="Proteomes" id="UP000631181"/>
    </source>
</evidence>
<dbReference type="Gene3D" id="1.20.1720.10">
    <property type="entry name" value="Multidrug resistance protein D"/>
    <property type="match status" value="1"/>
</dbReference>
<dbReference type="Proteomes" id="UP000631181">
    <property type="component" value="Unassembled WGS sequence"/>
</dbReference>
<feature type="transmembrane region" description="Helical" evidence="6">
    <location>
        <begin position="425"/>
        <end position="446"/>
    </location>
</feature>
<dbReference type="GO" id="GO:0022857">
    <property type="term" value="F:transmembrane transporter activity"/>
    <property type="evidence" value="ECO:0007669"/>
    <property type="project" value="InterPro"/>
</dbReference>
<sequence>MTVTQTLTVKHTGSEPGPGERRKSTIRLEAIELQSRQGDDDPNQRNEPSILEISRSRSSIIVFQMCGNTMLSSIINGLVTVGLPTITKDLNLPPSLSFWPVSVSGLSTASTLLLAGSLADVVGPRWVDLVGTFASGALMLGMGLAKEGTQLVAMRAIQGVGLALHLVSAVGIATQVFPQGKSRNMAFACLGMSQPFGFCLGLVLGGVFVDTVGWRVGWYISGSAALFLSVVGLWALPGSPHPKRWQTILHDLKFKIDWVGALLASAFMALLCYLLAILSSDIYRIKETASIVILCLAAIALPSFVVWIHYQVQRGRPALIPNSFWKNATFSSICATIALSFAVINSMELFASLFFQEVQQLSALQASIRIFPSLVVGVLVQVTAGFFVHRVPAIWIVVLTAVLSSLSPLLMATAQPSWSYWSNTFVAQLLQPINCNALFTVGLIIITDIFPEDTKALAGAVFNTAAQFGTALGFAILQVISSVVTEKKVGESEIQARLEGYRASFWTMFAFMILCTAISGLGLRRAGRIGLKRD</sequence>
<feature type="transmembrane region" description="Helical" evidence="6">
    <location>
        <begin position="394"/>
        <end position="413"/>
    </location>
</feature>
<protein>
    <recommendedName>
        <fullName evidence="7">Major facilitator superfamily (MFS) profile domain-containing protein</fullName>
    </recommendedName>
</protein>
<evidence type="ECO:0000256" key="6">
    <source>
        <dbReference type="SAM" id="Phobius"/>
    </source>
</evidence>
<keyword evidence="2 6" id="KW-0812">Transmembrane</keyword>
<dbReference type="PROSITE" id="PS50850">
    <property type="entry name" value="MFS"/>
    <property type="match status" value="1"/>
</dbReference>
<feature type="transmembrane region" description="Helical" evidence="6">
    <location>
        <begin position="367"/>
        <end position="387"/>
    </location>
</feature>
<evidence type="ECO:0000256" key="4">
    <source>
        <dbReference type="ARBA" id="ARBA00023136"/>
    </source>
</evidence>
<dbReference type="AlphaFoldDB" id="A0A8J8WFM1"/>
<dbReference type="Gene3D" id="1.20.1250.20">
    <property type="entry name" value="MFS general substrate transporter like domains"/>
    <property type="match status" value="1"/>
</dbReference>
<feature type="transmembrane region" description="Helical" evidence="6">
    <location>
        <begin position="60"/>
        <end position="86"/>
    </location>
</feature>
<organism evidence="8 9">
    <name type="scientific">Penicillium ucsense</name>
    <dbReference type="NCBI Taxonomy" id="2839758"/>
    <lineage>
        <taxon>Eukaryota</taxon>
        <taxon>Fungi</taxon>
        <taxon>Dikarya</taxon>
        <taxon>Ascomycota</taxon>
        <taxon>Pezizomycotina</taxon>
        <taxon>Eurotiomycetes</taxon>
        <taxon>Eurotiomycetidae</taxon>
        <taxon>Eurotiales</taxon>
        <taxon>Aspergillaceae</taxon>
        <taxon>Penicillium</taxon>
    </lineage>
</organism>
<feature type="transmembrane region" description="Helical" evidence="6">
    <location>
        <begin position="256"/>
        <end position="277"/>
    </location>
</feature>
<evidence type="ECO:0000256" key="5">
    <source>
        <dbReference type="SAM" id="MobiDB-lite"/>
    </source>
</evidence>
<keyword evidence="4 6" id="KW-0472">Membrane</keyword>
<proteinExistence type="predicted"/>
<feature type="transmembrane region" description="Helical" evidence="6">
    <location>
        <begin position="126"/>
        <end position="145"/>
    </location>
</feature>
<dbReference type="OrthoDB" id="2130629at2759"/>
<feature type="transmembrane region" description="Helical" evidence="6">
    <location>
        <begin position="98"/>
        <end position="119"/>
    </location>
</feature>
<gene>
    <name evidence="8" type="ORF">PECM_001250</name>
</gene>
<accession>A0A8J8WFM1</accession>
<dbReference type="GO" id="GO:0016020">
    <property type="term" value="C:membrane"/>
    <property type="evidence" value="ECO:0007669"/>
    <property type="project" value="UniProtKB-SubCell"/>
</dbReference>
<keyword evidence="3 6" id="KW-1133">Transmembrane helix</keyword>
<dbReference type="PANTHER" id="PTHR42718:SF27">
    <property type="entry name" value="TRANSPORTER, PUTATIVE-RELATED"/>
    <property type="match status" value="1"/>
</dbReference>
<feature type="transmembrane region" description="Helical" evidence="6">
    <location>
        <begin position="503"/>
        <end position="523"/>
    </location>
</feature>
<feature type="transmembrane region" description="Helical" evidence="6">
    <location>
        <begin position="216"/>
        <end position="236"/>
    </location>
</feature>
<keyword evidence="9" id="KW-1185">Reference proteome</keyword>
<feature type="transmembrane region" description="Helical" evidence="6">
    <location>
        <begin position="151"/>
        <end position="173"/>
    </location>
</feature>
<dbReference type="InterPro" id="IPR020846">
    <property type="entry name" value="MFS_dom"/>
</dbReference>
<evidence type="ECO:0000256" key="3">
    <source>
        <dbReference type="ARBA" id="ARBA00022989"/>
    </source>
</evidence>
<feature type="transmembrane region" description="Helical" evidence="6">
    <location>
        <begin position="458"/>
        <end position="483"/>
    </location>
</feature>
<dbReference type="InterPro" id="IPR011701">
    <property type="entry name" value="MFS"/>
</dbReference>
<evidence type="ECO:0000256" key="2">
    <source>
        <dbReference type="ARBA" id="ARBA00022692"/>
    </source>
</evidence>
<feature type="region of interest" description="Disordered" evidence="5">
    <location>
        <begin position="1"/>
        <end position="21"/>
    </location>
</feature>
<feature type="domain" description="Major facilitator superfamily (MFS) profile" evidence="7">
    <location>
        <begin position="61"/>
        <end position="527"/>
    </location>
</feature>
<dbReference type="Pfam" id="PF07690">
    <property type="entry name" value="MFS_1"/>
    <property type="match status" value="1"/>
</dbReference>
<evidence type="ECO:0000313" key="8">
    <source>
        <dbReference type="EMBL" id="KAF7713369.1"/>
    </source>
</evidence>
<name>A0A8J8WFM1_9EURO</name>
<dbReference type="SUPFAM" id="SSF103473">
    <property type="entry name" value="MFS general substrate transporter"/>
    <property type="match status" value="1"/>
</dbReference>
<evidence type="ECO:0000256" key="1">
    <source>
        <dbReference type="ARBA" id="ARBA00004141"/>
    </source>
</evidence>
<evidence type="ECO:0000259" key="7">
    <source>
        <dbReference type="PROSITE" id="PS50850"/>
    </source>
</evidence>
<feature type="transmembrane region" description="Helical" evidence="6">
    <location>
        <begin position="289"/>
        <end position="310"/>
    </location>
</feature>
<feature type="compositionally biased region" description="Polar residues" evidence="5">
    <location>
        <begin position="1"/>
        <end position="11"/>
    </location>
</feature>
<feature type="transmembrane region" description="Helical" evidence="6">
    <location>
        <begin position="185"/>
        <end position="204"/>
    </location>
</feature>
<dbReference type="PANTHER" id="PTHR42718">
    <property type="entry name" value="MAJOR FACILITATOR SUPERFAMILY MULTIDRUG TRANSPORTER MFSC"/>
    <property type="match status" value="1"/>
</dbReference>
<comment type="caution">
    <text evidence="8">The sequence shown here is derived from an EMBL/GenBank/DDBJ whole genome shotgun (WGS) entry which is preliminary data.</text>
</comment>
<dbReference type="EMBL" id="WIWV01000121">
    <property type="protein sequence ID" value="KAF7713369.1"/>
    <property type="molecule type" value="Genomic_DNA"/>
</dbReference>
<feature type="transmembrane region" description="Helical" evidence="6">
    <location>
        <begin position="330"/>
        <end position="355"/>
    </location>
</feature>
<reference evidence="8" key="1">
    <citation type="journal article" date="2020" name="Front. Microbiol.">
        <title>Gene regulatory networks of Penicillium echinulatum 2HH and Penicillium oxalicum 114-2 inferred by a computational biology approach.</title>
        <authorList>
            <person name="Lenz A.R."/>
            <person name="Galan-Vasquez E."/>
            <person name="Balbinot E."/>
            <person name="De Abreu F.P."/>
            <person name="De Oliveira N.S."/>
            <person name="Da Rosa L.O."/>
            <person name="De Avila E Silva S."/>
            <person name="Camassola M."/>
            <person name="Dillon A.J.P."/>
            <person name="Perez-Rueda E."/>
        </authorList>
    </citation>
    <scope>NUCLEOTIDE SEQUENCE</scope>
    <source>
        <strain evidence="8">S1M29</strain>
    </source>
</reference>
<dbReference type="InterPro" id="IPR036259">
    <property type="entry name" value="MFS_trans_sf"/>
</dbReference>
<comment type="subcellular location">
    <subcellularLocation>
        <location evidence="1">Membrane</location>
        <topology evidence="1">Multi-pass membrane protein</topology>
    </subcellularLocation>
</comment>